<keyword evidence="1" id="KW-0732">Signal</keyword>
<reference evidence="2" key="1">
    <citation type="submission" date="2021-04" db="EMBL/GenBank/DDBJ databases">
        <authorList>
            <consortium name="Wellcome Sanger Institute Data Sharing"/>
        </authorList>
    </citation>
    <scope>NUCLEOTIDE SEQUENCE [LARGE SCALE GENOMIC DNA]</scope>
</reference>
<dbReference type="Ensembl" id="ENSSAUT00010043814.1">
    <property type="protein sequence ID" value="ENSSAUP00010041612.1"/>
    <property type="gene ID" value="ENSSAUG00010017508.1"/>
</dbReference>
<dbReference type="Proteomes" id="UP000472265">
    <property type="component" value="Chromosome 23"/>
</dbReference>
<reference evidence="2" key="3">
    <citation type="submission" date="2025-09" db="UniProtKB">
        <authorList>
            <consortium name="Ensembl"/>
        </authorList>
    </citation>
    <scope>IDENTIFICATION</scope>
</reference>
<keyword evidence="3" id="KW-1185">Reference proteome</keyword>
<accession>A0A671WUF3</accession>
<evidence type="ECO:0000256" key="1">
    <source>
        <dbReference type="SAM" id="SignalP"/>
    </source>
</evidence>
<feature type="signal peptide" evidence="1">
    <location>
        <begin position="1"/>
        <end position="18"/>
    </location>
</feature>
<evidence type="ECO:0000313" key="3">
    <source>
        <dbReference type="Proteomes" id="UP000472265"/>
    </source>
</evidence>
<dbReference type="AlphaFoldDB" id="A0A671WUF3"/>
<name>A0A671WUF3_SPAAU</name>
<organism evidence="2 3">
    <name type="scientific">Sparus aurata</name>
    <name type="common">Gilthead sea bream</name>
    <dbReference type="NCBI Taxonomy" id="8175"/>
    <lineage>
        <taxon>Eukaryota</taxon>
        <taxon>Metazoa</taxon>
        <taxon>Chordata</taxon>
        <taxon>Craniata</taxon>
        <taxon>Vertebrata</taxon>
        <taxon>Euteleostomi</taxon>
        <taxon>Actinopterygii</taxon>
        <taxon>Neopterygii</taxon>
        <taxon>Teleostei</taxon>
        <taxon>Neoteleostei</taxon>
        <taxon>Acanthomorphata</taxon>
        <taxon>Eupercaria</taxon>
        <taxon>Spariformes</taxon>
        <taxon>Sparidae</taxon>
        <taxon>Sparus</taxon>
    </lineage>
</organism>
<evidence type="ECO:0000313" key="2">
    <source>
        <dbReference type="Ensembl" id="ENSSAUP00010041612.1"/>
    </source>
</evidence>
<feature type="chain" id="PRO_5025468284" description="Leptin receptor" evidence="1">
    <location>
        <begin position="19"/>
        <end position="60"/>
    </location>
</feature>
<protein>
    <recommendedName>
        <fullName evidence="4">Leptin receptor</fullName>
    </recommendedName>
</protein>
<reference evidence="2" key="2">
    <citation type="submission" date="2025-08" db="UniProtKB">
        <authorList>
            <consortium name="Ensembl"/>
        </authorList>
    </citation>
    <scope>IDENTIFICATION</scope>
</reference>
<proteinExistence type="predicted"/>
<evidence type="ECO:0008006" key="4">
    <source>
        <dbReference type="Google" id="ProtNLM"/>
    </source>
</evidence>
<sequence>LDVCWIMITFYLLPGVWSEIKLDQSPSEVKTPFTVNSRLNINSLYVTSLTLKEFLWSSKH</sequence>
<dbReference type="GeneTree" id="ENSGT00940000177101"/>
<dbReference type="InParanoid" id="A0A671WUF3"/>